<dbReference type="InterPro" id="IPR009057">
    <property type="entry name" value="Homeodomain-like_sf"/>
</dbReference>
<organism evidence="2 3">
    <name type="scientific">Popillia japonica</name>
    <name type="common">Japanese beetle</name>
    <dbReference type="NCBI Taxonomy" id="7064"/>
    <lineage>
        <taxon>Eukaryota</taxon>
        <taxon>Metazoa</taxon>
        <taxon>Ecdysozoa</taxon>
        <taxon>Arthropoda</taxon>
        <taxon>Hexapoda</taxon>
        <taxon>Insecta</taxon>
        <taxon>Pterygota</taxon>
        <taxon>Neoptera</taxon>
        <taxon>Endopterygota</taxon>
        <taxon>Coleoptera</taxon>
        <taxon>Polyphaga</taxon>
        <taxon>Scarabaeiformia</taxon>
        <taxon>Scarabaeidae</taxon>
        <taxon>Rutelinae</taxon>
        <taxon>Popillia</taxon>
    </lineage>
</organism>
<dbReference type="GO" id="GO:0005634">
    <property type="term" value="C:nucleus"/>
    <property type="evidence" value="ECO:0007669"/>
    <property type="project" value="UniProtKB-SubCell"/>
</dbReference>
<dbReference type="AlphaFoldDB" id="A0AAW1IYB8"/>
<evidence type="ECO:0000313" key="3">
    <source>
        <dbReference type="Proteomes" id="UP001458880"/>
    </source>
</evidence>
<protein>
    <submittedName>
        <fullName evidence="2">Uncharacterized protein</fullName>
    </submittedName>
</protein>
<dbReference type="EMBL" id="JASPKY010000481">
    <property type="protein sequence ID" value="KAK9695450.1"/>
    <property type="molecule type" value="Genomic_DNA"/>
</dbReference>
<gene>
    <name evidence="2" type="ORF">QE152_g32556</name>
</gene>
<evidence type="ECO:0000313" key="2">
    <source>
        <dbReference type="EMBL" id="KAK9695450.1"/>
    </source>
</evidence>
<sequence length="96" mass="11001">MPRRLHQSDSVLEIRGRIIAIKELGKTKREIAEDVGLLPRQVQRQISRYVNDNGRPLQTLPRTGRNPVLQENDVNTIVEFNAQRPFTGSAQIKEEV</sequence>
<accession>A0AAW1IYB8</accession>
<comment type="caution">
    <text evidence="2">The sequence shown here is derived from an EMBL/GenBank/DDBJ whole genome shotgun (WGS) entry which is preliminary data.</text>
</comment>
<evidence type="ECO:0000256" key="1">
    <source>
        <dbReference type="ARBA" id="ARBA00004123"/>
    </source>
</evidence>
<reference evidence="2 3" key="1">
    <citation type="journal article" date="2024" name="BMC Genomics">
        <title>De novo assembly and annotation of Popillia japonica's genome with initial clues to its potential as an invasive pest.</title>
        <authorList>
            <person name="Cucini C."/>
            <person name="Boschi S."/>
            <person name="Funari R."/>
            <person name="Cardaioli E."/>
            <person name="Iannotti N."/>
            <person name="Marturano G."/>
            <person name="Paoli F."/>
            <person name="Bruttini M."/>
            <person name="Carapelli A."/>
            <person name="Frati F."/>
            <person name="Nardi F."/>
        </authorList>
    </citation>
    <scope>NUCLEOTIDE SEQUENCE [LARGE SCALE GENOMIC DNA]</scope>
    <source>
        <strain evidence="2">DMR45628</strain>
    </source>
</reference>
<comment type="subcellular location">
    <subcellularLocation>
        <location evidence="1">Nucleus</location>
    </subcellularLocation>
</comment>
<dbReference type="SUPFAM" id="SSF46689">
    <property type="entry name" value="Homeodomain-like"/>
    <property type="match status" value="1"/>
</dbReference>
<dbReference type="Proteomes" id="UP001458880">
    <property type="component" value="Unassembled WGS sequence"/>
</dbReference>
<name>A0AAW1IYB8_POPJA</name>
<keyword evidence="3" id="KW-1185">Reference proteome</keyword>
<proteinExistence type="predicted"/>